<dbReference type="GO" id="GO:0005886">
    <property type="term" value="C:plasma membrane"/>
    <property type="evidence" value="ECO:0007669"/>
    <property type="project" value="UniProtKB-SubCell"/>
</dbReference>
<dbReference type="STRING" id="65499.SAMN04488000_11134"/>
<evidence type="ECO:0000256" key="3">
    <source>
        <dbReference type="ARBA" id="ARBA00022692"/>
    </source>
</evidence>
<feature type="transmembrane region" description="Helical" evidence="6">
    <location>
        <begin position="281"/>
        <end position="301"/>
    </location>
</feature>
<keyword evidence="9" id="KW-1185">Reference proteome</keyword>
<evidence type="ECO:0000256" key="2">
    <source>
        <dbReference type="ARBA" id="ARBA00022475"/>
    </source>
</evidence>
<evidence type="ECO:0000313" key="9">
    <source>
        <dbReference type="Proteomes" id="UP000199503"/>
    </source>
</evidence>
<organism evidence="8 9">
    <name type="scientific">Lentzea albida</name>
    <dbReference type="NCBI Taxonomy" id="65499"/>
    <lineage>
        <taxon>Bacteria</taxon>
        <taxon>Bacillati</taxon>
        <taxon>Actinomycetota</taxon>
        <taxon>Actinomycetes</taxon>
        <taxon>Pseudonocardiales</taxon>
        <taxon>Pseudonocardiaceae</taxon>
        <taxon>Lentzea</taxon>
    </lineage>
</organism>
<protein>
    <submittedName>
        <fullName evidence="8">ABC-2 type transport system permease protein</fullName>
    </submittedName>
</protein>
<feature type="transmembrane region" description="Helical" evidence="6">
    <location>
        <begin position="226"/>
        <end position="244"/>
    </location>
</feature>
<dbReference type="InterPro" id="IPR051449">
    <property type="entry name" value="ABC-2_transporter_component"/>
</dbReference>
<name>A0A1H9RBK0_9PSEU</name>
<dbReference type="PANTHER" id="PTHR30294:SF38">
    <property type="entry name" value="TRANSPORT PERMEASE PROTEIN"/>
    <property type="match status" value="1"/>
</dbReference>
<dbReference type="GO" id="GO:0140359">
    <property type="term" value="F:ABC-type transporter activity"/>
    <property type="evidence" value="ECO:0007669"/>
    <property type="project" value="InterPro"/>
</dbReference>
<dbReference type="Pfam" id="PF12698">
    <property type="entry name" value="ABC2_membrane_3"/>
    <property type="match status" value="1"/>
</dbReference>
<proteinExistence type="predicted"/>
<feature type="transmembrane region" description="Helical" evidence="6">
    <location>
        <begin position="250"/>
        <end position="274"/>
    </location>
</feature>
<dbReference type="OrthoDB" id="4867262at2"/>
<feature type="domain" description="ABC-2 type transporter transmembrane" evidence="7">
    <location>
        <begin position="20"/>
        <end position="357"/>
    </location>
</feature>
<gene>
    <name evidence="8" type="ORF">SAMN04488000_11134</name>
</gene>
<feature type="transmembrane region" description="Helical" evidence="6">
    <location>
        <begin position="174"/>
        <end position="194"/>
    </location>
</feature>
<evidence type="ECO:0000256" key="6">
    <source>
        <dbReference type="SAM" id="Phobius"/>
    </source>
</evidence>
<keyword evidence="5 6" id="KW-0472">Membrane</keyword>
<feature type="transmembrane region" description="Helical" evidence="6">
    <location>
        <begin position="21"/>
        <end position="42"/>
    </location>
</feature>
<dbReference type="PANTHER" id="PTHR30294">
    <property type="entry name" value="MEMBRANE COMPONENT OF ABC TRANSPORTER YHHJ-RELATED"/>
    <property type="match status" value="1"/>
</dbReference>
<comment type="subcellular location">
    <subcellularLocation>
        <location evidence="1">Cell membrane</location>
        <topology evidence="1">Multi-pass membrane protein</topology>
    </subcellularLocation>
</comment>
<keyword evidence="4 6" id="KW-1133">Transmembrane helix</keyword>
<dbReference type="EMBL" id="FOFV01000011">
    <property type="protein sequence ID" value="SER70126.1"/>
    <property type="molecule type" value="Genomic_DNA"/>
</dbReference>
<reference evidence="9" key="1">
    <citation type="submission" date="2016-10" db="EMBL/GenBank/DDBJ databases">
        <authorList>
            <person name="Varghese N."/>
            <person name="Submissions S."/>
        </authorList>
    </citation>
    <scope>NUCLEOTIDE SEQUENCE [LARGE SCALE GENOMIC DNA]</scope>
    <source>
        <strain evidence="9">DSM 44437</strain>
    </source>
</reference>
<evidence type="ECO:0000256" key="1">
    <source>
        <dbReference type="ARBA" id="ARBA00004651"/>
    </source>
</evidence>
<feature type="transmembrane region" description="Helical" evidence="6">
    <location>
        <begin position="334"/>
        <end position="357"/>
    </location>
</feature>
<evidence type="ECO:0000256" key="5">
    <source>
        <dbReference type="ARBA" id="ARBA00023136"/>
    </source>
</evidence>
<evidence type="ECO:0000259" key="7">
    <source>
        <dbReference type="Pfam" id="PF12698"/>
    </source>
</evidence>
<sequence>MKVLSIGWTSVRRAMRDRTGLFFVVALPLMLVFIIGAAFGGATTPVVGVVGGAGALSAEPAVRVRHFPDEPALRTAVERGEISAGLVRAGGATPRLLLRADRTGQQLRMLVTTSLTREANRVAAAGFVAERTGTDRDAALSVVDSTRVEPVEVRAGTTGEALFPQGYSGFDLGAANQLIVFTFLNSLTTAAFLVETRSLGVTRRMLATPTPSSVIVAGEAFGRVSIALLQGLVVLVGSALLFGVRWGDPWAAAALLCAFALVSGAAGLLLGAVCRTQQQTAGAGILLGLGLAAFGGCMVPLEFFGPTLRKVAFATPHGWANDGFSVLSRHGGDVVAVAPHLGVLLGFAAVLFSLGAWRLRRAVTR</sequence>
<evidence type="ECO:0000313" key="8">
    <source>
        <dbReference type="EMBL" id="SER70126.1"/>
    </source>
</evidence>
<accession>A0A1H9RBK0</accession>
<dbReference type="InterPro" id="IPR013525">
    <property type="entry name" value="ABC2_TM"/>
</dbReference>
<keyword evidence="2" id="KW-1003">Cell membrane</keyword>
<dbReference type="RefSeq" id="WP_089920395.1">
    <property type="nucleotide sequence ID" value="NZ_FOFV01000011.1"/>
</dbReference>
<dbReference type="AlphaFoldDB" id="A0A1H9RBK0"/>
<keyword evidence="3 6" id="KW-0812">Transmembrane</keyword>
<dbReference type="Proteomes" id="UP000199503">
    <property type="component" value="Unassembled WGS sequence"/>
</dbReference>
<evidence type="ECO:0000256" key="4">
    <source>
        <dbReference type="ARBA" id="ARBA00022989"/>
    </source>
</evidence>